<dbReference type="InterPro" id="IPR001499">
    <property type="entry name" value="GPCR_STE3"/>
</dbReference>
<name>A0A6C0N1S8_9AGAR</name>
<dbReference type="InterPro" id="IPR000481">
    <property type="entry name" value="GPCR_Pheromne_B_alpha_rcpt"/>
</dbReference>
<evidence type="ECO:0000256" key="4">
    <source>
        <dbReference type="ARBA" id="ARBA00022692"/>
    </source>
</evidence>
<evidence type="ECO:0000256" key="7">
    <source>
        <dbReference type="ARBA" id="ARBA00023136"/>
    </source>
</evidence>
<dbReference type="PRINTS" id="PR00901">
    <property type="entry name" value="PHEROMONEBAR"/>
</dbReference>
<keyword evidence="3" id="KW-0589">Pheromone response</keyword>
<dbReference type="AlphaFoldDB" id="A0A6C0N1S8"/>
<dbReference type="PANTHER" id="PTHR28097">
    <property type="entry name" value="PHEROMONE A FACTOR RECEPTOR"/>
    <property type="match status" value="1"/>
</dbReference>
<feature type="transmembrane region" description="Helical" evidence="10">
    <location>
        <begin position="271"/>
        <end position="290"/>
    </location>
</feature>
<evidence type="ECO:0000256" key="9">
    <source>
        <dbReference type="ARBA" id="ARBA00023224"/>
    </source>
</evidence>
<reference evidence="11" key="1">
    <citation type="submission" date="2020-01" db="EMBL/GenBank/DDBJ databases">
        <authorList>
            <person name="Xu W."/>
            <person name="Xie B."/>
        </authorList>
    </citation>
    <scope>NUCLEOTIDE SEQUENCE</scope>
</reference>
<comment type="subcellular location">
    <subcellularLocation>
        <location evidence="1">Membrane</location>
        <topology evidence="1">Multi-pass membrane protein</topology>
    </subcellularLocation>
</comment>
<protein>
    <submittedName>
        <fullName evidence="11">Putative pheromone receptor protein isoform 5</fullName>
    </submittedName>
</protein>
<dbReference type="GO" id="GO:0000750">
    <property type="term" value="P:pheromone-dependent signal transduction involved in conjugation with cellular fusion"/>
    <property type="evidence" value="ECO:0007669"/>
    <property type="project" value="TreeGrafter"/>
</dbReference>
<accession>A0A6C0N1S8</accession>
<evidence type="ECO:0000256" key="8">
    <source>
        <dbReference type="ARBA" id="ARBA00023170"/>
    </source>
</evidence>
<evidence type="ECO:0000256" key="6">
    <source>
        <dbReference type="ARBA" id="ARBA00023040"/>
    </source>
</evidence>
<keyword evidence="5 10" id="KW-1133">Transmembrane helix</keyword>
<organism evidence="11">
    <name type="scientific">Flammulina filiformis</name>
    <dbReference type="NCBI Taxonomy" id="2060913"/>
    <lineage>
        <taxon>Eukaryota</taxon>
        <taxon>Fungi</taxon>
        <taxon>Dikarya</taxon>
        <taxon>Basidiomycota</taxon>
        <taxon>Agaricomycotina</taxon>
        <taxon>Agaricomycetes</taxon>
        <taxon>Agaricomycetidae</taxon>
        <taxon>Agaricales</taxon>
        <taxon>Marasmiineae</taxon>
        <taxon>Physalacriaceae</taxon>
        <taxon>Flammulina</taxon>
    </lineage>
</organism>
<feature type="transmembrane region" description="Helical" evidence="10">
    <location>
        <begin position="114"/>
        <end position="134"/>
    </location>
</feature>
<evidence type="ECO:0000256" key="1">
    <source>
        <dbReference type="ARBA" id="ARBA00004141"/>
    </source>
</evidence>
<proteinExistence type="inferred from homology"/>
<keyword evidence="8 11" id="KW-0675">Receptor</keyword>
<dbReference type="PANTHER" id="PTHR28097:SF1">
    <property type="entry name" value="PHEROMONE A FACTOR RECEPTOR"/>
    <property type="match status" value="1"/>
</dbReference>
<keyword evidence="7 10" id="KW-0472">Membrane</keyword>
<comment type="similarity">
    <text evidence="2">Belongs to the G-protein coupled receptor 4 family.</text>
</comment>
<dbReference type="GO" id="GO:0005886">
    <property type="term" value="C:plasma membrane"/>
    <property type="evidence" value="ECO:0007669"/>
    <property type="project" value="TreeGrafter"/>
</dbReference>
<dbReference type="GO" id="GO:0004934">
    <property type="term" value="F:mating-type alpha-factor pheromone receptor activity"/>
    <property type="evidence" value="ECO:0007669"/>
    <property type="project" value="InterPro"/>
</dbReference>
<gene>
    <name evidence="11" type="primary">STE3</name>
</gene>
<evidence type="ECO:0000256" key="5">
    <source>
        <dbReference type="ARBA" id="ARBA00022989"/>
    </source>
</evidence>
<evidence type="ECO:0000256" key="2">
    <source>
        <dbReference type="ARBA" id="ARBA00011085"/>
    </source>
</evidence>
<evidence type="ECO:0000256" key="3">
    <source>
        <dbReference type="ARBA" id="ARBA00022507"/>
    </source>
</evidence>
<keyword evidence="4 10" id="KW-0812">Transmembrane</keyword>
<feature type="transmembrane region" description="Helical" evidence="10">
    <location>
        <begin position="6"/>
        <end position="24"/>
    </location>
</feature>
<feature type="transmembrane region" description="Helical" evidence="10">
    <location>
        <begin position="159"/>
        <end position="184"/>
    </location>
</feature>
<feature type="transmembrane region" description="Helical" evidence="10">
    <location>
        <begin position="74"/>
        <end position="94"/>
    </location>
</feature>
<keyword evidence="9" id="KW-0807">Transducer</keyword>
<keyword evidence="6" id="KW-0297">G-protein coupled receptor</keyword>
<evidence type="ECO:0000313" key="11">
    <source>
        <dbReference type="EMBL" id="QHW03267.1"/>
    </source>
</evidence>
<dbReference type="Pfam" id="PF02076">
    <property type="entry name" value="STE3"/>
    <property type="match status" value="1"/>
</dbReference>
<evidence type="ECO:0000256" key="10">
    <source>
        <dbReference type="SAM" id="Phobius"/>
    </source>
</evidence>
<dbReference type="EMBL" id="MN964251">
    <property type="protein sequence ID" value="QHW03267.1"/>
    <property type="molecule type" value="Genomic_DNA"/>
</dbReference>
<dbReference type="CDD" id="cd14966">
    <property type="entry name" value="7tmD_STE3"/>
    <property type="match status" value="1"/>
</dbReference>
<dbReference type="PRINTS" id="PR00899">
    <property type="entry name" value="GPCRSTE3"/>
</dbReference>
<sequence length="501" mass="56001">MTDPTYPLFPICAFLGFVISLVPLPWHLQAWNSGTCAFMIWTATMCLVQFVNAIIWKDNMDNIAPIWCDISTQIILACSIGMPASILCISRRLYKITSIQSVSVTRKDKRKDVLIDMCIAVGVPLLVLGLHTIVHAHRFDILEQIGCYPVTFNTLPSYFLFYMWPILLGCTSFVYSGLTLRSFFIRRAQFTSLLSSTSVTHTRYIRLMALSVCDMSFTVPFAIYVMYIGTAGIPLSPWISWDDTHYNWLRVQVVPAQIWRGISGYQITVELTRWLSVFCAFTFFALFGFASEAKKNYRKAFGAVSKLVGLAPKPKLPVSWHKHNGKLDSQATLPVYTVSHPPPKPKLTSFGDTDEFEMGLYSPGAEKGGFPSPTSYTASRCPSYDETVATSIDVEAGSTRLSHDEISISSAHPPSLSPPAPVLAFEDSFKPLPPLPWNRHCTASLAPQEFAFSPYGPPLRHASSMPLPPRQEFPIPLYHSCREREGSLTVVVEQTTRIDAR</sequence>
<feature type="transmembrane region" description="Helical" evidence="10">
    <location>
        <begin position="36"/>
        <end position="54"/>
    </location>
</feature>